<organism evidence="3 4">
    <name type="scientific">Anopheles maculatus</name>
    <dbReference type="NCBI Taxonomy" id="74869"/>
    <lineage>
        <taxon>Eukaryota</taxon>
        <taxon>Metazoa</taxon>
        <taxon>Ecdysozoa</taxon>
        <taxon>Arthropoda</taxon>
        <taxon>Hexapoda</taxon>
        <taxon>Insecta</taxon>
        <taxon>Pterygota</taxon>
        <taxon>Neoptera</taxon>
        <taxon>Endopterygota</taxon>
        <taxon>Diptera</taxon>
        <taxon>Nematocera</taxon>
        <taxon>Culicoidea</taxon>
        <taxon>Culicidae</taxon>
        <taxon>Anophelinae</taxon>
        <taxon>Anopheles</taxon>
        <taxon>Anopheles maculatus group</taxon>
    </lineage>
</organism>
<feature type="chain" id="PRO_5008136637" description="Protein TsetseEP domain-containing protein" evidence="2">
    <location>
        <begin position="20"/>
        <end position="493"/>
    </location>
</feature>
<keyword evidence="1" id="KW-0175">Coiled coil</keyword>
<name>A0A182TB56_9DIPT</name>
<dbReference type="Proteomes" id="UP000075901">
    <property type="component" value="Unassembled WGS sequence"/>
</dbReference>
<evidence type="ECO:0000256" key="2">
    <source>
        <dbReference type="SAM" id="SignalP"/>
    </source>
</evidence>
<dbReference type="EnsemblMetazoa" id="AMAM023311-RA">
    <property type="protein sequence ID" value="AMAM023311-PA"/>
    <property type="gene ID" value="AMAM023311"/>
</dbReference>
<protein>
    <recommendedName>
        <fullName evidence="5">Protein TsetseEP domain-containing protein</fullName>
    </recommendedName>
</protein>
<reference evidence="3" key="2">
    <citation type="submission" date="2020-05" db="UniProtKB">
        <authorList>
            <consortium name="EnsemblMetazoa"/>
        </authorList>
    </citation>
    <scope>IDENTIFICATION</scope>
    <source>
        <strain evidence="3">maculatus3</strain>
    </source>
</reference>
<evidence type="ECO:0000313" key="4">
    <source>
        <dbReference type="Proteomes" id="UP000075901"/>
    </source>
</evidence>
<sequence>MKAFTLVLLVLCTIQISTAIPRPDFGVNVPVYGGANVAVTAKEGNTLIDKVNDNLDVLLNSGYPLLTTIKTQLIGIANDFTTKGLAVTGAIDTLATSTGPLDDAFTAFTTASNDLMLLANSGLAPYYTVLEAKLDTSITTMLRDAITDVTTELTKLGGLLDSLKLQLKSAVTAAGSNAPSKTILRKYVSTTLTSNIGKSVISLKALIPLVTYIVANSIENLKVADDYIIDAGKVATNSLDTTNKGLEALEAEIQQYSDDTSQITAIIAPVAQANLDMSSVDMSGISSISSEMNEYKATYTTELDNTIIAIKALYDTYKTAVPLVSDGLSTFLSDKVGDHLHRLVFVLISNGKYADYCYSKYASRALALFDEQAREANRCVDLEITRLLKLQEILLAITKLLVFNIEDLLAEITICAKSSALCDVDSVELAFHKIHLSALAHQTSMKNIVKAETVAGLQRVSACFSTSRYLLVIASNNMIPEINSCATDGPNAP</sequence>
<dbReference type="AlphaFoldDB" id="A0A182TB56"/>
<feature type="signal peptide" evidence="2">
    <location>
        <begin position="1"/>
        <end position="19"/>
    </location>
</feature>
<evidence type="ECO:0000256" key="1">
    <source>
        <dbReference type="SAM" id="Coils"/>
    </source>
</evidence>
<dbReference type="VEuPathDB" id="VectorBase:AMAM023311"/>
<accession>A0A182TB56</accession>
<feature type="coiled-coil region" evidence="1">
    <location>
        <begin position="239"/>
        <end position="266"/>
    </location>
</feature>
<keyword evidence="2" id="KW-0732">Signal</keyword>
<proteinExistence type="predicted"/>
<reference evidence="4" key="1">
    <citation type="submission" date="2013-09" db="EMBL/GenBank/DDBJ databases">
        <title>The Genome Sequence of Anopheles maculatus species B.</title>
        <authorList>
            <consortium name="The Broad Institute Genomics Platform"/>
            <person name="Neafsey D.E."/>
            <person name="Besansky N."/>
            <person name="Howell P."/>
            <person name="Walton C."/>
            <person name="Young S.K."/>
            <person name="Zeng Q."/>
            <person name="Gargeya S."/>
            <person name="Fitzgerald M."/>
            <person name="Haas B."/>
            <person name="Abouelleil A."/>
            <person name="Allen A.W."/>
            <person name="Alvarado L."/>
            <person name="Arachchi H.M."/>
            <person name="Berlin A.M."/>
            <person name="Chapman S.B."/>
            <person name="Gainer-Dewar J."/>
            <person name="Goldberg J."/>
            <person name="Griggs A."/>
            <person name="Gujja S."/>
            <person name="Hansen M."/>
            <person name="Howarth C."/>
            <person name="Imamovic A."/>
            <person name="Ireland A."/>
            <person name="Larimer J."/>
            <person name="McCowan C."/>
            <person name="Murphy C."/>
            <person name="Pearson M."/>
            <person name="Poon T.W."/>
            <person name="Priest M."/>
            <person name="Roberts A."/>
            <person name="Saif S."/>
            <person name="Shea T."/>
            <person name="Sisk P."/>
            <person name="Sykes S."/>
            <person name="Wortman J."/>
            <person name="Nusbaum C."/>
            <person name="Birren B."/>
        </authorList>
    </citation>
    <scope>NUCLEOTIDE SEQUENCE [LARGE SCALE GENOMIC DNA]</scope>
    <source>
        <strain evidence="4">maculatus3</strain>
    </source>
</reference>
<keyword evidence="4" id="KW-1185">Reference proteome</keyword>
<evidence type="ECO:0000313" key="3">
    <source>
        <dbReference type="EnsemblMetazoa" id="AMAM023311-PA"/>
    </source>
</evidence>
<evidence type="ECO:0008006" key="5">
    <source>
        <dbReference type="Google" id="ProtNLM"/>
    </source>
</evidence>